<dbReference type="AlphaFoldDB" id="A0A5J6SLD0"/>
<evidence type="ECO:0000313" key="2">
    <source>
        <dbReference type="Proteomes" id="UP000325517"/>
    </source>
</evidence>
<accession>A0A5J6SLD0</accession>
<dbReference type="RefSeq" id="WP_151699726.1">
    <property type="nucleotide sequence ID" value="NZ_CP031223.1"/>
</dbReference>
<organism evidence="1 2">
    <name type="scientific">Psychrobacillus glaciei</name>
    <dbReference type="NCBI Taxonomy" id="2283160"/>
    <lineage>
        <taxon>Bacteria</taxon>
        <taxon>Bacillati</taxon>
        <taxon>Bacillota</taxon>
        <taxon>Bacilli</taxon>
        <taxon>Bacillales</taxon>
        <taxon>Bacillaceae</taxon>
        <taxon>Psychrobacillus</taxon>
    </lineage>
</organism>
<proteinExistence type="predicted"/>
<dbReference type="EMBL" id="CP031223">
    <property type="protein sequence ID" value="QFF98790.1"/>
    <property type="molecule type" value="Genomic_DNA"/>
</dbReference>
<sequence length="237" mass="26420">MTLLMHVGFQDDFVLVTSDTARRKKYFNPINLEGNGLFGELQETREKLFKVTDTVFGTLGGLLFIGHAYMSRLLARVKPDDCLDICEEYLSEIADEINEEKHDRLFKKYRVSKEYQVTLMGYYKDGTPGIVGIIGGKLEKASGGILSNAFTPTAEVGELTGDIMTDAVFKYLIKLDVNEVISNLAHFQAAVSFTHPEIVSSTMMYMGIKKSLSGELVSFEGEIDLKDLIASFEIEEG</sequence>
<name>A0A5J6SLD0_9BACI</name>
<dbReference type="KEGG" id="psyo:PB01_08065"/>
<dbReference type="Proteomes" id="UP000325517">
    <property type="component" value="Chromosome"/>
</dbReference>
<reference evidence="1 2" key="1">
    <citation type="submission" date="2018-07" db="EMBL/GenBank/DDBJ databases">
        <title>Complete genome sequence of Psychrobacillus sp. PB01, isolated from iceberg, and comparative genome analysis of Psychrobacillus strains.</title>
        <authorList>
            <person name="Lee P.C."/>
        </authorList>
    </citation>
    <scope>NUCLEOTIDE SEQUENCE [LARGE SCALE GENOMIC DNA]</scope>
    <source>
        <strain evidence="1 2">PB01</strain>
    </source>
</reference>
<protein>
    <submittedName>
        <fullName evidence="1">Uncharacterized protein</fullName>
    </submittedName>
</protein>
<gene>
    <name evidence="1" type="ORF">PB01_08065</name>
</gene>
<keyword evidence="2" id="KW-1185">Reference proteome</keyword>
<evidence type="ECO:0000313" key="1">
    <source>
        <dbReference type="EMBL" id="QFF98790.1"/>
    </source>
</evidence>